<protein>
    <submittedName>
        <fullName evidence="1">Uncharacterized protein</fullName>
    </submittedName>
</protein>
<keyword evidence="2" id="KW-1185">Reference proteome</keyword>
<name>Q0K2U0_CUPNH</name>
<dbReference type="STRING" id="381666.H16_B0892"/>
<proteinExistence type="predicted"/>
<gene>
    <name evidence="1" type="ordered locus">H16_B0892</name>
</gene>
<reference evidence="1 2" key="1">
    <citation type="journal article" date="2006" name="Nat. Biotechnol.">
        <title>Genome sequence of the bioplastic-producing 'Knallgas' bacterium Ralstonia eutropha H16.</title>
        <authorList>
            <person name="Pohlmann A."/>
            <person name="Fricke W.F."/>
            <person name="Reinecke F."/>
            <person name="Kusian B."/>
            <person name="Liesegang H."/>
            <person name="Cramm R."/>
            <person name="Eitinger T."/>
            <person name="Ewering C."/>
            <person name="Potter M."/>
            <person name="Schwartz E."/>
            <person name="Strittmatter A."/>
            <person name="Voss I."/>
            <person name="Gottschalk G."/>
            <person name="Steinbuechel A."/>
            <person name="Friedrich B."/>
            <person name="Bowien B."/>
        </authorList>
    </citation>
    <scope>NUCLEOTIDE SEQUENCE [LARGE SCALE GENOMIC DNA]</scope>
    <source>
        <strain evidence="2">ATCC 17699 / DSM 428 / KCTC 22496 / NCIMB 10442 / H16 / Stanier 337</strain>
    </source>
</reference>
<organism evidence="1 2">
    <name type="scientific">Cupriavidus necator (strain ATCC 17699 / DSM 428 / KCTC 22496 / NCIMB 10442 / H16 / Stanier 337)</name>
    <name type="common">Ralstonia eutropha</name>
    <dbReference type="NCBI Taxonomy" id="381666"/>
    <lineage>
        <taxon>Bacteria</taxon>
        <taxon>Pseudomonadati</taxon>
        <taxon>Pseudomonadota</taxon>
        <taxon>Betaproteobacteria</taxon>
        <taxon>Burkholderiales</taxon>
        <taxon>Burkholderiaceae</taxon>
        <taxon>Cupriavidus</taxon>
    </lineage>
</organism>
<evidence type="ECO:0000313" key="1">
    <source>
        <dbReference type="EMBL" id="CAJ95684.1"/>
    </source>
</evidence>
<dbReference type="HOGENOM" id="CLU_2069179_0_0_4"/>
<dbReference type="EMBL" id="AM260480">
    <property type="protein sequence ID" value="CAJ95684.1"/>
    <property type="molecule type" value="Genomic_DNA"/>
</dbReference>
<dbReference type="eggNOG" id="ENOG5033KCZ">
    <property type="taxonomic scope" value="Bacteria"/>
</dbReference>
<evidence type="ECO:0000313" key="2">
    <source>
        <dbReference type="Proteomes" id="UP000008210"/>
    </source>
</evidence>
<sequence length="132" mass="14430">MSNTRPATAPVHPIMRQSSLAVDTVPRRTALRSSKATMPVLRAVSQPAPAWIRMHLAVASTEVFGLRQTMHRVLGELARVYVVNVDYRHGETTLHVEIARADRDAAMHAIMTAFPAAEFGVTTALGDNHVAH</sequence>
<dbReference type="Proteomes" id="UP000008210">
    <property type="component" value="Chromosome 2"/>
</dbReference>
<dbReference type="KEGG" id="reh:H16_B0892"/>
<dbReference type="AlphaFoldDB" id="Q0K2U0"/>
<accession>Q0K2U0</accession>